<dbReference type="InterPro" id="IPR026591">
    <property type="entry name" value="Sirtuin_cat_small_dom_sf"/>
</dbReference>
<dbReference type="InterPro" id="IPR026590">
    <property type="entry name" value="Ssirtuin_cat_dom"/>
</dbReference>
<dbReference type="Pfam" id="PF02146">
    <property type="entry name" value="SIR2"/>
    <property type="match status" value="1"/>
</dbReference>
<dbReference type="PROSITE" id="PS50305">
    <property type="entry name" value="SIRTUIN"/>
    <property type="match status" value="1"/>
</dbReference>
<feature type="active site" description="Proton acceptor" evidence="3">
    <location>
        <position position="232"/>
    </location>
</feature>
<dbReference type="InterPro" id="IPR029035">
    <property type="entry name" value="DHS-like_NAD/FAD-binding_dom"/>
</dbReference>
<comment type="caution">
    <text evidence="6">The sequence shown here is derived from an EMBL/GenBank/DDBJ whole genome shotgun (WGS) entry which is preliminary data.</text>
</comment>
<dbReference type="PANTHER" id="PTHR11085:SF7">
    <property type="entry name" value="NAD-DEPENDENT PROTEIN DEACETYLASE"/>
    <property type="match status" value="1"/>
</dbReference>
<feature type="binding site" evidence="3">
    <location>
        <position position="240"/>
    </location>
    <ligand>
        <name>Zn(2+)</name>
        <dbReference type="ChEBI" id="CHEBI:29105"/>
    </ligand>
</feature>
<feature type="binding site" evidence="3">
    <location>
        <position position="243"/>
    </location>
    <ligand>
        <name>Zn(2+)</name>
        <dbReference type="ChEBI" id="CHEBI:29105"/>
    </ligand>
</feature>
<evidence type="ECO:0000256" key="1">
    <source>
        <dbReference type="ARBA" id="ARBA00022679"/>
    </source>
</evidence>
<protein>
    <recommendedName>
        <fullName evidence="5">Deacetylase sirtuin-type domain-containing protein</fullName>
    </recommendedName>
</protein>
<evidence type="ECO:0000259" key="5">
    <source>
        <dbReference type="PROSITE" id="PS50305"/>
    </source>
</evidence>
<organism evidence="6 7">
    <name type="scientific">Pocillopora meandrina</name>
    <dbReference type="NCBI Taxonomy" id="46732"/>
    <lineage>
        <taxon>Eukaryota</taxon>
        <taxon>Metazoa</taxon>
        <taxon>Cnidaria</taxon>
        <taxon>Anthozoa</taxon>
        <taxon>Hexacorallia</taxon>
        <taxon>Scleractinia</taxon>
        <taxon>Astrocoeniina</taxon>
        <taxon>Pocilloporidae</taxon>
        <taxon>Pocillopora</taxon>
    </lineage>
</organism>
<proteinExistence type="predicted"/>
<evidence type="ECO:0000256" key="3">
    <source>
        <dbReference type="PROSITE-ProRule" id="PRU00236"/>
    </source>
</evidence>
<dbReference type="InterPro" id="IPR050134">
    <property type="entry name" value="NAD-dep_sirtuin_deacylases"/>
</dbReference>
<feature type="compositionally biased region" description="Low complexity" evidence="4">
    <location>
        <begin position="62"/>
        <end position="76"/>
    </location>
</feature>
<evidence type="ECO:0000256" key="2">
    <source>
        <dbReference type="ARBA" id="ARBA00023027"/>
    </source>
</evidence>
<dbReference type="Gene3D" id="3.40.50.1220">
    <property type="entry name" value="TPP-binding domain"/>
    <property type="match status" value="1"/>
</dbReference>
<dbReference type="CDD" id="cd01408">
    <property type="entry name" value="SIRT1"/>
    <property type="match status" value="1"/>
</dbReference>
<dbReference type="Gene3D" id="3.30.1600.10">
    <property type="entry name" value="SIR2/SIRT2 'Small Domain"/>
    <property type="match status" value="1"/>
</dbReference>
<reference evidence="6 7" key="1">
    <citation type="submission" date="2022-05" db="EMBL/GenBank/DDBJ databases">
        <authorList>
            <consortium name="Genoscope - CEA"/>
            <person name="William W."/>
        </authorList>
    </citation>
    <scope>NUCLEOTIDE SEQUENCE [LARGE SCALE GENOMIC DNA]</scope>
</reference>
<sequence>MAAIAFLFRTAFMQSTKTQRLPSASPLKSSVCKTSTSGSLRNISPLKHPTKKKPGTRGTSQSDTRLTSSLRKLSLTPNPQPPSRSKSISPRKAKLSHVRGLSSSAVHSVEDIVSLIKGDKCKNIIVMAGAGISTPSGIPDFRTPGTGLYDNLQQYKIPEPAAIFDLDYFWYDPRPFFCLAQSLYPGNYQPNYVHHFVKLLHDKGLLLRMYTQNIDGLERLAEVPAAKLVEAHGTFSTASCIRCHKSYDGEQIKKTIMDGDIPKCSSPRCSGVVKPDIVFFGENLPKRFYSYIVDFPKCDLLVIMGTSLEVEPFAGIASSVDRSTPRLLVNREIVGPFSRRWERRSNDVVLQGDVVEGVTKLVNLLGWSDSMDIIINSAKQNWKDHLSTTDTKVSKASEELAKSIGKTLDGREMMETSSQTSNAQPKNGVDVQRKESGLFTSTPKNGVSNGTTGPSSFGTRTLHSQTNSFTGKGVLYRTNKSVLFMNGEGPMRPSSSSQRAPLLPFRYTQRKESSGQDKKTDFKVIEPGKDLASAGFGLGRRSVGRVSCFLAGTADESSSDDDSA</sequence>
<dbReference type="InterPro" id="IPR003000">
    <property type="entry name" value="Sirtuin"/>
</dbReference>
<keyword evidence="7" id="KW-1185">Reference proteome</keyword>
<evidence type="ECO:0000256" key="4">
    <source>
        <dbReference type="SAM" id="MobiDB-lite"/>
    </source>
</evidence>
<gene>
    <name evidence="6" type="ORF">PMEA_00025481</name>
</gene>
<keyword evidence="3" id="KW-0479">Metal-binding</keyword>
<dbReference type="GO" id="GO:0005634">
    <property type="term" value="C:nucleus"/>
    <property type="evidence" value="ECO:0007669"/>
    <property type="project" value="TreeGrafter"/>
</dbReference>
<dbReference type="PANTHER" id="PTHR11085">
    <property type="entry name" value="NAD-DEPENDENT PROTEIN DEACYLASE SIRTUIN-5, MITOCHONDRIAL-RELATED"/>
    <property type="match status" value="1"/>
</dbReference>
<accession>A0AAU9W1E6</accession>
<dbReference type="GO" id="GO:0046872">
    <property type="term" value="F:metal ion binding"/>
    <property type="evidence" value="ECO:0007669"/>
    <property type="project" value="UniProtKB-KW"/>
</dbReference>
<keyword evidence="2" id="KW-0520">NAD</keyword>
<dbReference type="AlphaFoldDB" id="A0AAU9W1E6"/>
<feature type="domain" description="Deacetylase sirtuin-type" evidence="5">
    <location>
        <begin position="102"/>
        <end position="368"/>
    </location>
</feature>
<evidence type="ECO:0000313" key="7">
    <source>
        <dbReference type="Proteomes" id="UP001159428"/>
    </source>
</evidence>
<dbReference type="Proteomes" id="UP001159428">
    <property type="component" value="Unassembled WGS sequence"/>
</dbReference>
<dbReference type="EMBL" id="CALNXJ010000005">
    <property type="protein sequence ID" value="CAH3039881.1"/>
    <property type="molecule type" value="Genomic_DNA"/>
</dbReference>
<feature type="compositionally biased region" description="Polar residues" evidence="4">
    <location>
        <begin position="17"/>
        <end position="42"/>
    </location>
</feature>
<dbReference type="GO" id="GO:0070403">
    <property type="term" value="F:NAD+ binding"/>
    <property type="evidence" value="ECO:0007669"/>
    <property type="project" value="InterPro"/>
</dbReference>
<feature type="binding site" evidence="3">
    <location>
        <position position="269"/>
    </location>
    <ligand>
        <name>Zn(2+)</name>
        <dbReference type="ChEBI" id="CHEBI:29105"/>
    </ligand>
</feature>
<evidence type="ECO:0000313" key="6">
    <source>
        <dbReference type="EMBL" id="CAH3039881.1"/>
    </source>
</evidence>
<name>A0AAU9W1E6_9CNID</name>
<keyword evidence="3" id="KW-0862">Zinc</keyword>
<dbReference type="SUPFAM" id="SSF52467">
    <property type="entry name" value="DHS-like NAD/FAD-binding domain"/>
    <property type="match status" value="1"/>
</dbReference>
<feature type="region of interest" description="Disordered" evidence="4">
    <location>
        <begin position="438"/>
        <end position="464"/>
    </location>
</feature>
<feature type="binding site" evidence="3">
    <location>
        <position position="264"/>
    </location>
    <ligand>
        <name>Zn(2+)</name>
        <dbReference type="ChEBI" id="CHEBI:29105"/>
    </ligand>
</feature>
<feature type="region of interest" description="Disordered" evidence="4">
    <location>
        <begin position="17"/>
        <end position="93"/>
    </location>
</feature>
<keyword evidence="1" id="KW-0808">Transferase</keyword>
<dbReference type="GO" id="GO:0017136">
    <property type="term" value="F:histone deacetylase activity, NAD-dependent"/>
    <property type="evidence" value="ECO:0007669"/>
    <property type="project" value="TreeGrafter"/>
</dbReference>